<gene>
    <name evidence="2" type="ORF">C8Q71DRAFT_912011</name>
</gene>
<protein>
    <recommendedName>
        <fullName evidence="1">F-box domain-containing protein</fullName>
    </recommendedName>
</protein>
<comment type="caution">
    <text evidence="2">The sequence shown here is derived from an EMBL/GenBank/DDBJ whole genome shotgun (WGS) entry which is preliminary data.</text>
</comment>
<keyword evidence="3" id="KW-1185">Reference proteome</keyword>
<evidence type="ECO:0000259" key="1">
    <source>
        <dbReference type="PROSITE" id="PS50181"/>
    </source>
</evidence>
<dbReference type="Pfam" id="PF12937">
    <property type="entry name" value="F-box-like"/>
    <property type="match status" value="1"/>
</dbReference>
<sequence length="507" mass="57475">MLGHNTVRDDVLVMLLEDDRTQLEGCAAQEARDRITYKMRIVQRYLSDLRTEYNSTLAVNALPTEILVEILKLASISDYCRPRASARKMDVCRHWRDVIKDTPVLWTEIRLFEGRKCLDLCLLRSKGAGLSISLPEHTDLAERLSQPAGARVDFSTIIPLLIPHHLRIKSINIYLREGPREIHTDSFWQLLDVSLPALVVLALGVEHGSSLKWTPNHLPSLQSLSLTSVTPDWTKLPFSQLTSLRLSYIRFPNGSRFASLLDLLEACVSLEVVAYDGLRDRSTPHVATHIVPLPRMRSFHLTGTHAGISGLLARISLPRHAHLSLLPSQFFGAQGSLRTVLNNSLPRDTRHLPAVHEARHVLVWLDTYEEAFDVDLTIYADVERTEFWESQPWQSPHYEIRGIHHTVRGNAPPDDLSMPSLRVAFRISQWEDNSPERGLQRVVRDLSSLFPASVETLVLRGLTNRVDVETWRRMMASFPNIRQLQIIGHACDIRKATFASNLSNPGI</sequence>
<dbReference type="EMBL" id="JADCUA010000042">
    <property type="protein sequence ID" value="KAH9829172.1"/>
    <property type="molecule type" value="Genomic_DNA"/>
</dbReference>
<dbReference type="PROSITE" id="PS50181">
    <property type="entry name" value="FBOX"/>
    <property type="match status" value="1"/>
</dbReference>
<dbReference type="InterPro" id="IPR036047">
    <property type="entry name" value="F-box-like_dom_sf"/>
</dbReference>
<reference evidence="2 3" key="1">
    <citation type="journal article" date="2021" name="Environ. Microbiol.">
        <title>Gene family expansions and transcriptome signatures uncover fungal adaptations to wood decay.</title>
        <authorList>
            <person name="Hage H."/>
            <person name="Miyauchi S."/>
            <person name="Viragh M."/>
            <person name="Drula E."/>
            <person name="Min B."/>
            <person name="Chaduli D."/>
            <person name="Navarro D."/>
            <person name="Favel A."/>
            <person name="Norest M."/>
            <person name="Lesage-Meessen L."/>
            <person name="Balint B."/>
            <person name="Merenyi Z."/>
            <person name="de Eugenio L."/>
            <person name="Morin E."/>
            <person name="Martinez A.T."/>
            <person name="Baldrian P."/>
            <person name="Stursova M."/>
            <person name="Martinez M.J."/>
            <person name="Novotny C."/>
            <person name="Magnuson J.K."/>
            <person name="Spatafora J.W."/>
            <person name="Maurice S."/>
            <person name="Pangilinan J."/>
            <person name="Andreopoulos W."/>
            <person name="LaButti K."/>
            <person name="Hundley H."/>
            <person name="Na H."/>
            <person name="Kuo A."/>
            <person name="Barry K."/>
            <person name="Lipzen A."/>
            <person name="Henrissat B."/>
            <person name="Riley R."/>
            <person name="Ahrendt S."/>
            <person name="Nagy L.G."/>
            <person name="Grigoriev I.V."/>
            <person name="Martin F."/>
            <person name="Rosso M.N."/>
        </authorList>
    </citation>
    <scope>NUCLEOTIDE SEQUENCE [LARGE SCALE GENOMIC DNA]</scope>
    <source>
        <strain evidence="2 3">CIRM-BRFM 1785</strain>
    </source>
</reference>
<dbReference type="Gene3D" id="3.80.10.10">
    <property type="entry name" value="Ribonuclease Inhibitor"/>
    <property type="match status" value="1"/>
</dbReference>
<evidence type="ECO:0000313" key="3">
    <source>
        <dbReference type="Proteomes" id="UP000814176"/>
    </source>
</evidence>
<dbReference type="InterPro" id="IPR032675">
    <property type="entry name" value="LRR_dom_sf"/>
</dbReference>
<proteinExistence type="predicted"/>
<organism evidence="2 3">
    <name type="scientific">Rhodofomes roseus</name>
    <dbReference type="NCBI Taxonomy" id="34475"/>
    <lineage>
        <taxon>Eukaryota</taxon>
        <taxon>Fungi</taxon>
        <taxon>Dikarya</taxon>
        <taxon>Basidiomycota</taxon>
        <taxon>Agaricomycotina</taxon>
        <taxon>Agaricomycetes</taxon>
        <taxon>Polyporales</taxon>
        <taxon>Rhodofomes</taxon>
    </lineage>
</organism>
<dbReference type="SUPFAM" id="SSF52047">
    <property type="entry name" value="RNI-like"/>
    <property type="match status" value="1"/>
</dbReference>
<evidence type="ECO:0000313" key="2">
    <source>
        <dbReference type="EMBL" id="KAH9829172.1"/>
    </source>
</evidence>
<dbReference type="RefSeq" id="XP_047772674.1">
    <property type="nucleotide sequence ID" value="XM_047929165.1"/>
</dbReference>
<dbReference type="GeneID" id="72009897"/>
<feature type="domain" description="F-box" evidence="1">
    <location>
        <begin position="56"/>
        <end position="109"/>
    </location>
</feature>
<name>A0ABQ8JY95_9APHY</name>
<dbReference type="Gene3D" id="1.20.1280.50">
    <property type="match status" value="1"/>
</dbReference>
<dbReference type="Proteomes" id="UP000814176">
    <property type="component" value="Unassembled WGS sequence"/>
</dbReference>
<dbReference type="SUPFAM" id="SSF81383">
    <property type="entry name" value="F-box domain"/>
    <property type="match status" value="1"/>
</dbReference>
<accession>A0ABQ8JY95</accession>
<dbReference type="InterPro" id="IPR001810">
    <property type="entry name" value="F-box_dom"/>
</dbReference>